<dbReference type="HOGENOM" id="CLU_1446600_0_0_5"/>
<gene>
    <name evidence="2" type="ordered locus">Rpdx1_2786</name>
</gene>
<protein>
    <recommendedName>
        <fullName evidence="1">DUF4142 domain-containing protein</fullName>
    </recommendedName>
</protein>
<sequence precursor="true">MLMRLLAGLVAVLPAIVIFAGAIAGAESPRKHSLLEAVGVKAVLGWPPNAADVLRYLHQFNMFQVEAAGLADSRGDDALRQFAFGQARLARERDQDVFRLNTFALLSIDFPTRPNAVLANQIAGLRGAVGSRFMTEFHGKQVQEFRRVVALLRRFLLHPDNDQIRRFAIEQLPVLERDLDMLEGRARTAG</sequence>
<dbReference type="AlphaFoldDB" id="E6VJC3"/>
<dbReference type="Proteomes" id="UP000001402">
    <property type="component" value="Chromosome"/>
</dbReference>
<dbReference type="EMBL" id="CP002418">
    <property type="protein sequence ID" value="ADU44369.1"/>
    <property type="molecule type" value="Genomic_DNA"/>
</dbReference>
<organism evidence="2 3">
    <name type="scientific">Rhodopseudomonas palustris (strain DX-1)</name>
    <dbReference type="NCBI Taxonomy" id="652103"/>
    <lineage>
        <taxon>Bacteria</taxon>
        <taxon>Pseudomonadati</taxon>
        <taxon>Pseudomonadota</taxon>
        <taxon>Alphaproteobacteria</taxon>
        <taxon>Hyphomicrobiales</taxon>
        <taxon>Nitrobacteraceae</taxon>
        <taxon>Rhodopseudomonas</taxon>
    </lineage>
</organism>
<evidence type="ECO:0000313" key="3">
    <source>
        <dbReference type="Proteomes" id="UP000001402"/>
    </source>
</evidence>
<dbReference type="STRING" id="652103.Rpdx1_2786"/>
<evidence type="ECO:0000259" key="1">
    <source>
        <dbReference type="Pfam" id="PF13628"/>
    </source>
</evidence>
<reference evidence="2" key="1">
    <citation type="submission" date="2010-12" db="EMBL/GenBank/DDBJ databases">
        <title>Complete sequence of Rhodopseudomonas palustris DX-1.</title>
        <authorList>
            <consortium name="US DOE Joint Genome Institute"/>
            <person name="Lucas S."/>
            <person name="Copeland A."/>
            <person name="Lapidus A."/>
            <person name="Cheng J.-F."/>
            <person name="Goodwin L."/>
            <person name="Pitluck S."/>
            <person name="Misra M."/>
            <person name="Chertkov O."/>
            <person name="Detter J.C."/>
            <person name="Han C."/>
            <person name="Tapia R."/>
            <person name="Land M."/>
            <person name="Hauser L."/>
            <person name="Kyrpides N."/>
            <person name="Ivanova N."/>
            <person name="Ovchinnikova G."/>
            <person name="Logan B."/>
            <person name="Oda Y."/>
            <person name="Harwood C."/>
            <person name="Woyke T."/>
        </authorList>
    </citation>
    <scope>NUCLEOTIDE SEQUENCE [LARGE SCALE GENOMIC DNA]</scope>
    <source>
        <strain evidence="2">DX-1</strain>
    </source>
</reference>
<dbReference type="InterPro" id="IPR025419">
    <property type="entry name" value="DUF4142"/>
</dbReference>
<dbReference type="Pfam" id="PF13628">
    <property type="entry name" value="DUF4142"/>
    <property type="match status" value="1"/>
</dbReference>
<dbReference type="OrthoDB" id="8138525at2"/>
<feature type="domain" description="DUF4142" evidence="1">
    <location>
        <begin position="50"/>
        <end position="183"/>
    </location>
</feature>
<accession>E6VJC3</accession>
<name>E6VJC3_RHOPX</name>
<evidence type="ECO:0000313" key="2">
    <source>
        <dbReference type="EMBL" id="ADU44369.1"/>
    </source>
</evidence>
<proteinExistence type="predicted"/>
<dbReference type="BioCyc" id="RPAL652103:RPDX1_RS13710-MONOMER"/>
<dbReference type="KEGG" id="rpx:Rpdx1_2786"/>
<dbReference type="eggNOG" id="COG3652">
    <property type="taxonomic scope" value="Bacteria"/>
</dbReference>